<name>A0A0N7M8V2_9RHOB</name>
<dbReference type="GeneID" id="83880410"/>
<dbReference type="SUPFAM" id="SSF52172">
    <property type="entry name" value="CheY-like"/>
    <property type="match status" value="2"/>
</dbReference>
<dbReference type="GO" id="GO:0005886">
    <property type="term" value="C:plasma membrane"/>
    <property type="evidence" value="ECO:0007669"/>
    <property type="project" value="TreeGrafter"/>
</dbReference>
<evidence type="ECO:0000313" key="6">
    <source>
        <dbReference type="EMBL" id="CUJ91330.1"/>
    </source>
</evidence>
<dbReference type="NCBIfam" id="TIGR00254">
    <property type="entry name" value="GGDEF"/>
    <property type="match status" value="1"/>
</dbReference>
<dbReference type="SUPFAM" id="SSF55073">
    <property type="entry name" value="Nucleotide cyclase"/>
    <property type="match status" value="1"/>
</dbReference>
<dbReference type="Gene3D" id="3.40.50.2300">
    <property type="match status" value="1"/>
</dbReference>
<dbReference type="Proteomes" id="UP000051870">
    <property type="component" value="Unassembled WGS sequence"/>
</dbReference>
<dbReference type="EC" id="2.7.7.65" evidence="1"/>
<feature type="domain" description="Response regulatory" evidence="4">
    <location>
        <begin position="4"/>
        <end position="121"/>
    </location>
</feature>
<feature type="modified residue" description="4-aspartylphosphate" evidence="3">
    <location>
        <position position="207"/>
    </location>
</feature>
<dbReference type="FunFam" id="3.30.70.270:FF:000001">
    <property type="entry name" value="Diguanylate cyclase domain protein"/>
    <property type="match status" value="1"/>
</dbReference>
<dbReference type="InterPro" id="IPR029787">
    <property type="entry name" value="Nucleotide_cyclase"/>
</dbReference>
<dbReference type="GO" id="GO:1902201">
    <property type="term" value="P:negative regulation of bacterial-type flagellum-dependent cell motility"/>
    <property type="evidence" value="ECO:0007669"/>
    <property type="project" value="TreeGrafter"/>
</dbReference>
<keyword evidence="7" id="KW-1185">Reference proteome</keyword>
<sequence length="476" mass="52815">MPGKILVLDSVPTNRIVLKVKLSSAFYSVSQACTLKDAISHIRQDPPDLIVLCAENCSDGGGIEQCRTLARIRPGLPIPILVLTSEMTRSLRLTALSAGAEDILQKPIHDQELNARIRAILRAREASEELRLRERTTRALGFSEQARPEFERRAQVIFVSQDGSLGLRWRSRLKPLVPYAMQHYSPKSALKEAPNATVADAFVIAIDHDCPDEGLRFLAEIRAHTGNRHCGVLVVLQNRCDRSLIDALDLGANAIMAHGFDAEEMALRLATIIKQKRLREKLDRTVHDGLQAAVTDPLTGLFNRRYALHQLGRMISQSRDDQRDMAVMVADLDHFKRINDRYGHAVGDEVLRQMADRMRAALRSTDLIARIGGEEFLIVLPFVATSQARRTAETLCETVRRSPVILKGRDLQVNVTMSIGMGMVSDLPRDLADHPDTDVTGILLDQADQALYGAKATGRDQVTFRQSTTRPASGMG</sequence>
<dbReference type="PROSITE" id="PS51257">
    <property type="entry name" value="PROKAR_LIPOPROTEIN"/>
    <property type="match status" value="1"/>
</dbReference>
<dbReference type="AlphaFoldDB" id="A0A0N7M8V2"/>
<evidence type="ECO:0000259" key="4">
    <source>
        <dbReference type="PROSITE" id="PS50110"/>
    </source>
</evidence>
<comment type="catalytic activity">
    <reaction evidence="2">
        <text>2 GTP = 3',3'-c-di-GMP + 2 diphosphate</text>
        <dbReference type="Rhea" id="RHEA:24898"/>
        <dbReference type="ChEBI" id="CHEBI:33019"/>
        <dbReference type="ChEBI" id="CHEBI:37565"/>
        <dbReference type="ChEBI" id="CHEBI:58805"/>
        <dbReference type="EC" id="2.7.7.65"/>
    </reaction>
</comment>
<dbReference type="CDD" id="cd01949">
    <property type="entry name" value="GGDEF"/>
    <property type="match status" value="1"/>
</dbReference>
<dbReference type="InterPro" id="IPR043128">
    <property type="entry name" value="Rev_trsase/Diguanyl_cyclase"/>
</dbReference>
<dbReference type="GO" id="GO:0043709">
    <property type="term" value="P:cell adhesion involved in single-species biofilm formation"/>
    <property type="evidence" value="ECO:0007669"/>
    <property type="project" value="TreeGrafter"/>
</dbReference>
<evidence type="ECO:0000256" key="3">
    <source>
        <dbReference type="PROSITE-ProRule" id="PRU00169"/>
    </source>
</evidence>
<dbReference type="Pfam" id="PF00990">
    <property type="entry name" value="GGDEF"/>
    <property type="match status" value="1"/>
</dbReference>
<dbReference type="SMART" id="SM00267">
    <property type="entry name" value="GGDEF"/>
    <property type="match status" value="1"/>
</dbReference>
<reference evidence="7" key="1">
    <citation type="submission" date="2015-09" db="EMBL/GenBank/DDBJ databases">
        <authorList>
            <person name="Rodrigo-Torres Lidia"/>
            <person name="Arahal R.David."/>
        </authorList>
    </citation>
    <scope>NUCLEOTIDE SEQUENCE [LARGE SCALE GENOMIC DNA]</scope>
    <source>
        <strain evidence="7">CECT 7735</strain>
    </source>
</reference>
<evidence type="ECO:0000256" key="2">
    <source>
        <dbReference type="ARBA" id="ARBA00034247"/>
    </source>
</evidence>
<feature type="domain" description="Response regulatory" evidence="4">
    <location>
        <begin position="155"/>
        <end position="273"/>
    </location>
</feature>
<dbReference type="Pfam" id="PF00072">
    <property type="entry name" value="Response_reg"/>
    <property type="match status" value="1"/>
</dbReference>
<dbReference type="SMART" id="SM00448">
    <property type="entry name" value="REC"/>
    <property type="match status" value="1"/>
</dbReference>
<dbReference type="GO" id="GO:0052621">
    <property type="term" value="F:diguanylate cyclase activity"/>
    <property type="evidence" value="ECO:0007669"/>
    <property type="project" value="UniProtKB-EC"/>
</dbReference>
<protein>
    <recommendedName>
        <fullName evidence="1">diguanylate cyclase</fullName>
        <ecNumber evidence="1">2.7.7.65</ecNumber>
    </recommendedName>
</protein>
<dbReference type="InterPro" id="IPR000160">
    <property type="entry name" value="GGDEF_dom"/>
</dbReference>
<evidence type="ECO:0000259" key="5">
    <source>
        <dbReference type="PROSITE" id="PS50887"/>
    </source>
</evidence>
<feature type="domain" description="GGDEF" evidence="5">
    <location>
        <begin position="323"/>
        <end position="467"/>
    </location>
</feature>
<evidence type="ECO:0000313" key="7">
    <source>
        <dbReference type="Proteomes" id="UP000051870"/>
    </source>
</evidence>
<dbReference type="PANTHER" id="PTHR45138:SF9">
    <property type="entry name" value="DIGUANYLATE CYCLASE DGCM-RELATED"/>
    <property type="match status" value="1"/>
</dbReference>
<dbReference type="PROSITE" id="PS50110">
    <property type="entry name" value="RESPONSE_REGULATORY"/>
    <property type="match status" value="2"/>
</dbReference>
<dbReference type="GO" id="GO:0000160">
    <property type="term" value="P:phosphorelay signal transduction system"/>
    <property type="evidence" value="ECO:0007669"/>
    <property type="project" value="InterPro"/>
</dbReference>
<comment type="caution">
    <text evidence="3">Lacks conserved residue(s) required for the propagation of feature annotation.</text>
</comment>
<gene>
    <name evidence="6" type="primary">pleD_2</name>
    <name evidence="6" type="ORF">PH7735_01354</name>
</gene>
<dbReference type="RefSeq" id="WP_058310493.1">
    <property type="nucleotide sequence ID" value="NZ_CYTW01000001.1"/>
</dbReference>
<dbReference type="Gene3D" id="3.30.70.270">
    <property type="match status" value="1"/>
</dbReference>
<accession>A0A0N7M8V2</accession>
<dbReference type="PANTHER" id="PTHR45138">
    <property type="entry name" value="REGULATORY COMPONENTS OF SENSORY TRANSDUCTION SYSTEM"/>
    <property type="match status" value="1"/>
</dbReference>
<keyword evidence="3" id="KW-0597">Phosphoprotein</keyword>
<dbReference type="InterPro" id="IPR011006">
    <property type="entry name" value="CheY-like_superfamily"/>
</dbReference>
<organism evidence="6 7">
    <name type="scientific">Shimia thalassica</name>
    <dbReference type="NCBI Taxonomy" id="1715693"/>
    <lineage>
        <taxon>Bacteria</taxon>
        <taxon>Pseudomonadati</taxon>
        <taxon>Pseudomonadota</taxon>
        <taxon>Alphaproteobacteria</taxon>
        <taxon>Rhodobacterales</taxon>
        <taxon>Roseobacteraceae</taxon>
    </lineage>
</organism>
<dbReference type="InterPro" id="IPR050469">
    <property type="entry name" value="Diguanylate_Cyclase"/>
</dbReference>
<dbReference type="InterPro" id="IPR001789">
    <property type="entry name" value="Sig_transdc_resp-reg_receiver"/>
</dbReference>
<evidence type="ECO:0000256" key="1">
    <source>
        <dbReference type="ARBA" id="ARBA00012528"/>
    </source>
</evidence>
<proteinExistence type="predicted"/>
<dbReference type="STRING" id="1715693.PH7735_01354"/>
<dbReference type="PROSITE" id="PS50887">
    <property type="entry name" value="GGDEF"/>
    <property type="match status" value="1"/>
</dbReference>
<dbReference type="EMBL" id="CYTW01000001">
    <property type="protein sequence ID" value="CUJ91330.1"/>
    <property type="molecule type" value="Genomic_DNA"/>
</dbReference>